<name>A0A6I7TN55_9BACI</name>
<comment type="caution">
    <text evidence="2">The sequence shown here is derived from an EMBL/GenBank/DDBJ whole genome shotgun (WGS) entry which is preliminary data.</text>
</comment>
<dbReference type="GeneID" id="76975626"/>
<keyword evidence="1" id="KW-1133">Transmembrane helix</keyword>
<feature type="transmembrane region" description="Helical" evidence="1">
    <location>
        <begin position="6"/>
        <end position="23"/>
    </location>
</feature>
<protein>
    <recommendedName>
        <fullName evidence="6">YtzI protein</fullName>
    </recommendedName>
</protein>
<keyword evidence="1" id="KW-0812">Transmembrane</keyword>
<evidence type="ECO:0000313" key="2">
    <source>
        <dbReference type="EMBL" id="OLF98885.1"/>
    </source>
</evidence>
<dbReference type="AlphaFoldDB" id="A0A6I7TN55"/>
<gene>
    <name evidence="2" type="ORF">B4121_0412</name>
    <name evidence="3" type="ORF">CHCC15381_3297</name>
</gene>
<dbReference type="Proteomes" id="UP000429980">
    <property type="component" value="Unassembled WGS sequence"/>
</dbReference>
<evidence type="ECO:0008006" key="6">
    <source>
        <dbReference type="Google" id="ProtNLM"/>
    </source>
</evidence>
<reference evidence="3 5" key="2">
    <citation type="submission" date="2019-06" db="EMBL/GenBank/DDBJ databases">
        <title>Genome sequence analysis of &gt;100 Bacillus licheniformis strains suggests intrinsic resistance to this species.</title>
        <authorList>
            <person name="Wels M."/>
            <person name="Siezen R.J."/>
            <person name="Johansen E."/>
            <person name="Stuer-Lauridsen B."/>
            <person name="Bjerre K."/>
            <person name="Nielsen B.K.K."/>
        </authorList>
    </citation>
    <scope>NUCLEOTIDE SEQUENCE [LARGE SCALE GENOMIC DNA]</scope>
    <source>
        <strain evidence="3 5">BAC-15381</strain>
    </source>
</reference>
<keyword evidence="5" id="KW-1185">Reference proteome</keyword>
<evidence type="ECO:0000313" key="3">
    <source>
        <dbReference type="EMBL" id="TWL34854.1"/>
    </source>
</evidence>
<dbReference type="EMBL" id="LKPO01000001">
    <property type="protein sequence ID" value="OLF98885.1"/>
    <property type="molecule type" value="Genomic_DNA"/>
</dbReference>
<dbReference type="EMBL" id="NILF01000062">
    <property type="protein sequence ID" value="TWL34854.1"/>
    <property type="molecule type" value="Genomic_DNA"/>
</dbReference>
<accession>A0A6I7TN55</accession>
<dbReference type="RefSeq" id="WP_023857161.1">
    <property type="nucleotide sequence ID" value="NZ_AP023088.1"/>
</dbReference>
<evidence type="ECO:0000313" key="4">
    <source>
        <dbReference type="Proteomes" id="UP000185604"/>
    </source>
</evidence>
<reference evidence="2 4" key="1">
    <citation type="journal article" date="2016" name="Front. Microbiol.">
        <title>High-Level Heat Resistance of Spores of Bacillus amyloliquefaciens and Bacillus licheniformis Results from the Presence of a spoVA Operon in a Tn1546 Transposon.</title>
        <authorList>
            <person name="Berendsen E.M."/>
            <person name="Koning R.A."/>
            <person name="Boekhorst J."/>
            <person name="de Jong A."/>
            <person name="Kuipers O.P."/>
            <person name="Wells-Bennik M.H."/>
        </authorList>
    </citation>
    <scope>NUCLEOTIDE SEQUENCE [LARGE SCALE GENOMIC DNA]</scope>
    <source>
        <strain evidence="2 4">B4121</strain>
    </source>
</reference>
<dbReference type="Proteomes" id="UP000185604">
    <property type="component" value="Unassembled WGS sequence"/>
</dbReference>
<sequence>MLLQILVGGLVVFVIFFLVFRAIRTGNLPRHDDSQPEDGENRDQP</sequence>
<organism evidence="2 4">
    <name type="scientific">Bacillus paralicheniformis</name>
    <dbReference type="NCBI Taxonomy" id="1648923"/>
    <lineage>
        <taxon>Bacteria</taxon>
        <taxon>Bacillati</taxon>
        <taxon>Bacillota</taxon>
        <taxon>Bacilli</taxon>
        <taxon>Bacillales</taxon>
        <taxon>Bacillaceae</taxon>
        <taxon>Bacillus</taxon>
    </lineage>
</organism>
<evidence type="ECO:0000313" key="5">
    <source>
        <dbReference type="Proteomes" id="UP000429980"/>
    </source>
</evidence>
<evidence type="ECO:0000256" key="1">
    <source>
        <dbReference type="SAM" id="Phobius"/>
    </source>
</evidence>
<keyword evidence="1" id="KW-0472">Membrane</keyword>
<proteinExistence type="predicted"/>